<keyword evidence="1" id="KW-0479">Metal-binding</keyword>
<keyword evidence="2" id="KW-0863">Zinc-finger</keyword>
<organism evidence="6">
    <name type="scientific">uncultured Desulfovibrio sp</name>
    <dbReference type="NCBI Taxonomy" id="167968"/>
    <lineage>
        <taxon>Bacteria</taxon>
        <taxon>Pseudomonadati</taxon>
        <taxon>Thermodesulfobacteriota</taxon>
        <taxon>Desulfovibrionia</taxon>
        <taxon>Desulfovibrionales</taxon>
        <taxon>Desulfovibrionaceae</taxon>
        <taxon>Desulfovibrio</taxon>
        <taxon>environmental samples</taxon>
    </lineage>
</organism>
<sequence>MDQSASDRLNRAVSFHGHLCPGLVIGLRAVEAVMAHPVLGKAAYGKLICVTENDACGVDAIQCLLGCSAGKGNLVARPRGKHAYSFFDRENGASLRLCLQANKSEQASRDEWQQTLMDMPLEKMFSAAAPDYEIPEAPRIFATIACEVCGEGVAEPMLRLEDGKKVCLDCQHQYHRRW</sequence>
<dbReference type="EMBL" id="FMJC01000002">
    <property type="protein sequence ID" value="SCM74439.1"/>
    <property type="molecule type" value="Genomic_DNA"/>
</dbReference>
<dbReference type="PANTHER" id="PTHR39418:SF1">
    <property type="entry name" value="DEHYDROGENASE"/>
    <property type="match status" value="1"/>
</dbReference>
<dbReference type="PANTHER" id="PTHR39418">
    <property type="entry name" value="DEHYDROGENASE-RELATED"/>
    <property type="match status" value="1"/>
</dbReference>
<feature type="domain" description="Formylmethanofuran dehydrogenase subunit E" evidence="5">
    <location>
        <begin position="15"/>
        <end position="125"/>
    </location>
</feature>
<dbReference type="InterPro" id="IPR053194">
    <property type="entry name" value="tRNA_methyltr_O"/>
</dbReference>
<evidence type="ECO:0000313" key="6">
    <source>
        <dbReference type="EMBL" id="SCM74439.1"/>
    </source>
</evidence>
<dbReference type="InterPro" id="IPR026328">
    <property type="entry name" value="FmdE"/>
</dbReference>
<accession>A0A212LAT7</accession>
<reference evidence="6" key="1">
    <citation type="submission" date="2016-08" db="EMBL/GenBank/DDBJ databases">
        <authorList>
            <person name="Seilhamer J.J."/>
        </authorList>
    </citation>
    <scope>NUCLEOTIDE SEQUENCE</scope>
    <source>
        <strain evidence="6">86-1</strain>
    </source>
</reference>
<keyword evidence="3" id="KW-0862">Zinc</keyword>
<dbReference type="AlphaFoldDB" id="A0A212LAT7"/>
<dbReference type="RefSeq" id="WP_179981161.1">
    <property type="nucleotide sequence ID" value="NZ_LT608333.1"/>
</dbReference>
<dbReference type="SUPFAM" id="SSF143555">
    <property type="entry name" value="FwdE-like"/>
    <property type="match status" value="1"/>
</dbReference>
<feature type="domain" description="Zinc finger DksA/TraR C4-type" evidence="4">
    <location>
        <begin position="140"/>
        <end position="174"/>
    </location>
</feature>
<proteinExistence type="predicted"/>
<dbReference type="Gene3D" id="3.30.1330.130">
    <property type="match status" value="1"/>
</dbReference>
<evidence type="ECO:0000256" key="2">
    <source>
        <dbReference type="ARBA" id="ARBA00022771"/>
    </source>
</evidence>
<dbReference type="PIRSF" id="PIRSF006578">
    <property type="entry name" value="FwdE"/>
    <property type="match status" value="1"/>
</dbReference>
<evidence type="ECO:0000259" key="5">
    <source>
        <dbReference type="Pfam" id="PF02663"/>
    </source>
</evidence>
<evidence type="ECO:0000256" key="1">
    <source>
        <dbReference type="ARBA" id="ARBA00022723"/>
    </source>
</evidence>
<gene>
    <name evidence="6" type="ORF">KL86DES1_21941</name>
</gene>
<dbReference type="InterPro" id="IPR000962">
    <property type="entry name" value="Znf_DskA_TraR"/>
</dbReference>
<dbReference type="Pfam" id="PF01258">
    <property type="entry name" value="zf-dskA_traR"/>
    <property type="match status" value="1"/>
</dbReference>
<evidence type="ECO:0000259" key="4">
    <source>
        <dbReference type="Pfam" id="PF01258"/>
    </source>
</evidence>
<protein>
    <submittedName>
        <fullName evidence="6">Formylmethanofuran dehydrogenase subunit E region</fullName>
    </submittedName>
</protein>
<dbReference type="Pfam" id="PF02663">
    <property type="entry name" value="FmdE"/>
    <property type="match status" value="1"/>
</dbReference>
<name>A0A212LAT7_9BACT</name>
<evidence type="ECO:0000256" key="3">
    <source>
        <dbReference type="ARBA" id="ARBA00022833"/>
    </source>
</evidence>
<dbReference type="InterPro" id="IPR003814">
    <property type="entry name" value="FmdEsu_dom"/>
</dbReference>
<dbReference type="GO" id="GO:0008270">
    <property type="term" value="F:zinc ion binding"/>
    <property type="evidence" value="ECO:0007669"/>
    <property type="project" value="UniProtKB-KW"/>
</dbReference>